<evidence type="ECO:0000259" key="6">
    <source>
        <dbReference type="Pfam" id="PF00441"/>
    </source>
</evidence>
<proteinExistence type="inferred from homology"/>
<sequence>MHDPQLYAEDDLLGAAASRLFADACTPAVLRAALAGQRPARAWQACADSGTADALVPESAGGAGLALRDLASTLLSAGYHAVPYPIADTLFARAWLQQAGAAPVAGSIAIAPFGCGRNDGGVVGARVPWLRSADHVLAQLGGEVWLLPAALAHIEPGGAHGSLAASATWPAGTGTRIQAAAGAPALVDLSACAHAAVAAGLALRILHLSLDHANTRQQFGKPIGRFQAIQQQLAVMAEQVWAARAAAMLALQEDTPWPRPEAAALARARTCEAIAPVCDIAHAVHGAIGVTEEHELGLYTRLLRDLRLAVGTESFWHARVGAWAMQGRASVLDRVRALCGEAIA</sequence>
<dbReference type="RefSeq" id="WP_094827424.1">
    <property type="nucleotide sequence ID" value="NZ_NEVL01000003.1"/>
</dbReference>
<accession>A0A261SIL7</accession>
<dbReference type="Pfam" id="PF00441">
    <property type="entry name" value="Acyl-CoA_dh_1"/>
    <property type="match status" value="1"/>
</dbReference>
<reference evidence="7 8" key="1">
    <citation type="submission" date="2017-05" db="EMBL/GenBank/DDBJ databases">
        <title>Complete and WGS of Bordetella genogroups.</title>
        <authorList>
            <person name="Spilker T."/>
            <person name="LiPuma J."/>
        </authorList>
    </citation>
    <scope>NUCLEOTIDE SEQUENCE [LARGE SCALE GENOMIC DNA]</scope>
    <source>
        <strain evidence="7 8">AU17610</strain>
    </source>
</reference>
<comment type="caution">
    <text evidence="7">The sequence shown here is derived from an EMBL/GenBank/DDBJ whole genome shotgun (WGS) entry which is preliminary data.</text>
</comment>
<gene>
    <name evidence="7" type="ORF">CEG14_16745</name>
</gene>
<dbReference type="InterPro" id="IPR009075">
    <property type="entry name" value="AcylCo_DH/oxidase_C"/>
</dbReference>
<protein>
    <submittedName>
        <fullName evidence="7">Acyl-CoA dehydrogenase</fullName>
    </submittedName>
</protein>
<dbReference type="InterPro" id="IPR036250">
    <property type="entry name" value="AcylCo_DH-like_C"/>
</dbReference>
<dbReference type="EMBL" id="NEVL01000003">
    <property type="protein sequence ID" value="OZI36620.1"/>
    <property type="molecule type" value="Genomic_DNA"/>
</dbReference>
<evidence type="ECO:0000256" key="3">
    <source>
        <dbReference type="ARBA" id="ARBA00022630"/>
    </source>
</evidence>
<dbReference type="SUPFAM" id="SSF56645">
    <property type="entry name" value="Acyl-CoA dehydrogenase NM domain-like"/>
    <property type="match status" value="1"/>
</dbReference>
<evidence type="ECO:0000313" key="8">
    <source>
        <dbReference type="Proteomes" id="UP000217005"/>
    </source>
</evidence>
<dbReference type="OrthoDB" id="2450120at2"/>
<dbReference type="PANTHER" id="PTHR43884:SF20">
    <property type="entry name" value="ACYL-COA DEHYDROGENASE FADE28"/>
    <property type="match status" value="1"/>
</dbReference>
<dbReference type="InterPro" id="IPR009100">
    <property type="entry name" value="AcylCoA_DH/oxidase_NM_dom_sf"/>
</dbReference>
<dbReference type="Proteomes" id="UP000217005">
    <property type="component" value="Unassembled WGS sequence"/>
</dbReference>
<name>A0A261SIL7_9BORD</name>
<dbReference type="Gene3D" id="1.10.540.10">
    <property type="entry name" value="Acyl-CoA dehydrogenase/oxidase, N-terminal domain"/>
    <property type="match status" value="1"/>
</dbReference>
<dbReference type="AlphaFoldDB" id="A0A261SIL7"/>
<evidence type="ECO:0000256" key="2">
    <source>
        <dbReference type="ARBA" id="ARBA00009347"/>
    </source>
</evidence>
<dbReference type="GO" id="GO:0003995">
    <property type="term" value="F:acyl-CoA dehydrogenase activity"/>
    <property type="evidence" value="ECO:0007669"/>
    <property type="project" value="TreeGrafter"/>
</dbReference>
<dbReference type="PANTHER" id="PTHR43884">
    <property type="entry name" value="ACYL-COA DEHYDROGENASE"/>
    <property type="match status" value="1"/>
</dbReference>
<dbReference type="InterPro" id="IPR037069">
    <property type="entry name" value="AcylCoA_DH/ox_N_sf"/>
</dbReference>
<comment type="cofactor">
    <cofactor evidence="1">
        <name>FAD</name>
        <dbReference type="ChEBI" id="CHEBI:57692"/>
    </cofactor>
</comment>
<keyword evidence="3" id="KW-0285">Flavoprotein</keyword>
<evidence type="ECO:0000256" key="1">
    <source>
        <dbReference type="ARBA" id="ARBA00001974"/>
    </source>
</evidence>
<evidence type="ECO:0000256" key="5">
    <source>
        <dbReference type="ARBA" id="ARBA00023002"/>
    </source>
</evidence>
<feature type="domain" description="Acyl-CoA dehydrogenase/oxidase C-terminal" evidence="6">
    <location>
        <begin position="192"/>
        <end position="313"/>
    </location>
</feature>
<organism evidence="7 8">
    <name type="scientific">Bordetella genomosp. 1</name>
    <dbReference type="NCBI Taxonomy" id="1395607"/>
    <lineage>
        <taxon>Bacteria</taxon>
        <taxon>Pseudomonadati</taxon>
        <taxon>Pseudomonadota</taxon>
        <taxon>Betaproteobacteria</taxon>
        <taxon>Burkholderiales</taxon>
        <taxon>Alcaligenaceae</taxon>
        <taxon>Bordetella</taxon>
    </lineage>
</organism>
<dbReference type="Gene3D" id="1.20.140.10">
    <property type="entry name" value="Butyryl-CoA Dehydrogenase, subunit A, domain 3"/>
    <property type="match status" value="1"/>
</dbReference>
<evidence type="ECO:0000313" key="7">
    <source>
        <dbReference type="EMBL" id="OZI36620.1"/>
    </source>
</evidence>
<evidence type="ECO:0000256" key="4">
    <source>
        <dbReference type="ARBA" id="ARBA00022827"/>
    </source>
</evidence>
<comment type="similarity">
    <text evidence="2">Belongs to the acyl-CoA dehydrogenase family.</text>
</comment>
<keyword evidence="4" id="KW-0274">FAD</keyword>
<dbReference type="GO" id="GO:0050660">
    <property type="term" value="F:flavin adenine dinucleotide binding"/>
    <property type="evidence" value="ECO:0007669"/>
    <property type="project" value="InterPro"/>
</dbReference>
<keyword evidence="5" id="KW-0560">Oxidoreductase</keyword>
<dbReference type="SUPFAM" id="SSF47203">
    <property type="entry name" value="Acyl-CoA dehydrogenase C-terminal domain-like"/>
    <property type="match status" value="1"/>
</dbReference>